<proteinExistence type="inferred from homology"/>
<keyword evidence="1" id="KW-0812">Transmembrane</keyword>
<dbReference type="OrthoDB" id="6079986at2"/>
<dbReference type="EMBL" id="VCAO01000002">
    <property type="protein sequence ID" value="TMM48959.1"/>
    <property type="molecule type" value="Genomic_DNA"/>
</dbReference>
<dbReference type="RefSeq" id="WP_138616988.1">
    <property type="nucleotide sequence ID" value="NZ_VCAO01000002.1"/>
</dbReference>
<accession>A0A5S3PCI5</accession>
<feature type="transmembrane region" description="Helical" evidence="1">
    <location>
        <begin position="5"/>
        <end position="26"/>
    </location>
</feature>
<keyword evidence="3" id="KW-1185">Reference proteome</keyword>
<keyword evidence="1" id="KW-1003">Cell membrane</keyword>
<dbReference type="InterPro" id="IPR002994">
    <property type="entry name" value="Surf1/Shy1"/>
</dbReference>
<dbReference type="Pfam" id="PF02104">
    <property type="entry name" value="SURF1"/>
    <property type="match status" value="1"/>
</dbReference>
<dbReference type="AlphaFoldDB" id="A0A5S3PCI5"/>
<evidence type="ECO:0000313" key="2">
    <source>
        <dbReference type="EMBL" id="TMM48959.1"/>
    </source>
</evidence>
<comment type="similarity">
    <text evidence="1">Belongs to the SURF1 family.</text>
</comment>
<organism evidence="2 3">
    <name type="scientific">Qipengyuania marisflavi</name>
    <dbReference type="NCBI Taxonomy" id="2486356"/>
    <lineage>
        <taxon>Bacteria</taxon>
        <taxon>Pseudomonadati</taxon>
        <taxon>Pseudomonadota</taxon>
        <taxon>Alphaproteobacteria</taxon>
        <taxon>Sphingomonadales</taxon>
        <taxon>Erythrobacteraceae</taxon>
        <taxon>Qipengyuania</taxon>
    </lineage>
</organism>
<feature type="transmembrane region" description="Helical" evidence="1">
    <location>
        <begin position="162"/>
        <end position="182"/>
    </location>
</feature>
<dbReference type="Proteomes" id="UP000309668">
    <property type="component" value="Unassembled WGS sequence"/>
</dbReference>
<protein>
    <recommendedName>
        <fullName evidence="1">SURF1-like protein</fullName>
    </recommendedName>
</protein>
<sequence>MRVPIFSTIVVVAAAATMIALGVWQLRRADEKAALLAHYDSAIRMSSNVTFPRDPADIQQALYRHSVVTCDRVVARRTTPGRSEGGKTGLAQMVRCAMQGGGEAEIALGWSLAPEPAKWDGGEVAGFIGPAGKEARLIASPPMAGLQPLAPPDPKDIPNNHLAYAGQWFFFALTALAIYILALRRRRKNA</sequence>
<reference evidence="2 3" key="1">
    <citation type="submission" date="2019-05" db="EMBL/GenBank/DDBJ databases">
        <title>Erythrobacter marisflavi sp. nov., isolated from isolated from water of an estuary environment.</title>
        <authorList>
            <person name="Yoon J.-H."/>
        </authorList>
    </citation>
    <scope>NUCLEOTIDE SEQUENCE [LARGE SCALE GENOMIC DNA]</scope>
    <source>
        <strain evidence="2 3">KEM-5</strain>
    </source>
</reference>
<gene>
    <name evidence="2" type="ORF">FEV51_06165</name>
</gene>
<keyword evidence="1" id="KW-1133">Transmembrane helix</keyword>
<comment type="caution">
    <text evidence="2">The sequence shown here is derived from an EMBL/GenBank/DDBJ whole genome shotgun (WGS) entry which is preliminary data.</text>
</comment>
<comment type="subcellular location">
    <subcellularLocation>
        <location evidence="1">Cell membrane</location>
        <topology evidence="1">Multi-pass membrane protein</topology>
    </subcellularLocation>
</comment>
<evidence type="ECO:0000256" key="1">
    <source>
        <dbReference type="RuleBase" id="RU363076"/>
    </source>
</evidence>
<evidence type="ECO:0000313" key="3">
    <source>
        <dbReference type="Proteomes" id="UP000309668"/>
    </source>
</evidence>
<dbReference type="GO" id="GO:0005886">
    <property type="term" value="C:plasma membrane"/>
    <property type="evidence" value="ECO:0007669"/>
    <property type="project" value="UniProtKB-SubCell"/>
</dbReference>
<keyword evidence="1" id="KW-0472">Membrane</keyword>
<name>A0A5S3PCI5_9SPHN</name>